<dbReference type="OrthoDB" id="666424at2759"/>
<feature type="transmembrane region" description="Helical" evidence="2">
    <location>
        <begin position="27"/>
        <end position="52"/>
    </location>
</feature>
<evidence type="ECO:0000256" key="1">
    <source>
        <dbReference type="SAM" id="MobiDB-lite"/>
    </source>
</evidence>
<reference evidence="3 4" key="1">
    <citation type="journal article" date="2019" name="Sci. Rep.">
        <title>A high-quality genome of Eragrostis curvula grass provides insights into Poaceae evolution and supports new strategies to enhance forage quality.</title>
        <authorList>
            <person name="Carballo J."/>
            <person name="Santos B.A.C.M."/>
            <person name="Zappacosta D."/>
            <person name="Garbus I."/>
            <person name="Selva J.P."/>
            <person name="Gallo C.A."/>
            <person name="Diaz A."/>
            <person name="Albertini E."/>
            <person name="Caccamo M."/>
            <person name="Echenique V."/>
        </authorList>
    </citation>
    <scope>NUCLEOTIDE SEQUENCE [LARGE SCALE GENOMIC DNA]</scope>
    <source>
        <strain evidence="4">cv. Victoria</strain>
        <tissue evidence="3">Leaf</tissue>
    </source>
</reference>
<keyword evidence="2" id="KW-1133">Transmembrane helix</keyword>
<keyword evidence="4" id="KW-1185">Reference proteome</keyword>
<dbReference type="Gramene" id="TVU15230">
    <property type="protein sequence ID" value="TVU15230"/>
    <property type="gene ID" value="EJB05_38739"/>
</dbReference>
<dbReference type="PANTHER" id="PTHR33994">
    <property type="entry name" value="OS04G0515000 PROTEIN"/>
    <property type="match status" value="1"/>
</dbReference>
<evidence type="ECO:0000256" key="2">
    <source>
        <dbReference type="SAM" id="Phobius"/>
    </source>
</evidence>
<evidence type="ECO:0000313" key="3">
    <source>
        <dbReference type="EMBL" id="TVU15230.1"/>
    </source>
</evidence>
<evidence type="ECO:0008006" key="5">
    <source>
        <dbReference type="Google" id="ProtNLM"/>
    </source>
</evidence>
<dbReference type="PANTHER" id="PTHR33994:SF32">
    <property type="entry name" value="LATE EMBRYOGENESIS ABUNDANT PROTEIN LEA-2 SUBGROUP DOMAIN-CONTAINING PROTEIN"/>
    <property type="match status" value="1"/>
</dbReference>
<proteinExistence type="predicted"/>
<name>A0A5J9TUY6_9POAL</name>
<sequence>MDERLLSDRSDEQPPPSHPEKKPLDTVAVLIGVAAVACVAMMLLCTAAYGLAYHLTSRRPAEYSVTIHGFAGLEDRVPRAFNFTIGVDNLGGVADVCVGGEAVVLYGGVPLAVGQVRELCVPRRRAADLDVVAESGGVGVPEALAELMAGEMRADGAVRVVMVRHGMMLSCTAPLGRGAPAQPYPCRVAGLADESDGIRPDDKSSNPS</sequence>
<dbReference type="AlphaFoldDB" id="A0A5J9TUY6"/>
<comment type="caution">
    <text evidence="3">The sequence shown here is derived from an EMBL/GenBank/DDBJ whole genome shotgun (WGS) entry which is preliminary data.</text>
</comment>
<keyword evidence="2" id="KW-0812">Transmembrane</keyword>
<protein>
    <recommendedName>
        <fullName evidence="5">Late embryogenesis abundant protein LEA-2 subgroup domain-containing protein</fullName>
    </recommendedName>
</protein>
<evidence type="ECO:0000313" key="4">
    <source>
        <dbReference type="Proteomes" id="UP000324897"/>
    </source>
</evidence>
<keyword evidence="2" id="KW-0472">Membrane</keyword>
<organism evidence="3 4">
    <name type="scientific">Eragrostis curvula</name>
    <name type="common">weeping love grass</name>
    <dbReference type="NCBI Taxonomy" id="38414"/>
    <lineage>
        <taxon>Eukaryota</taxon>
        <taxon>Viridiplantae</taxon>
        <taxon>Streptophyta</taxon>
        <taxon>Embryophyta</taxon>
        <taxon>Tracheophyta</taxon>
        <taxon>Spermatophyta</taxon>
        <taxon>Magnoliopsida</taxon>
        <taxon>Liliopsida</taxon>
        <taxon>Poales</taxon>
        <taxon>Poaceae</taxon>
        <taxon>PACMAD clade</taxon>
        <taxon>Chloridoideae</taxon>
        <taxon>Eragrostideae</taxon>
        <taxon>Eragrostidinae</taxon>
        <taxon>Eragrostis</taxon>
    </lineage>
</organism>
<dbReference type="EMBL" id="RWGY01000031">
    <property type="protein sequence ID" value="TVU15230.1"/>
    <property type="molecule type" value="Genomic_DNA"/>
</dbReference>
<feature type="region of interest" description="Disordered" evidence="1">
    <location>
        <begin position="1"/>
        <end position="22"/>
    </location>
</feature>
<dbReference type="Proteomes" id="UP000324897">
    <property type="component" value="Unassembled WGS sequence"/>
</dbReference>
<gene>
    <name evidence="3" type="ORF">EJB05_38739</name>
</gene>
<feature type="non-terminal residue" evidence="3">
    <location>
        <position position="1"/>
    </location>
</feature>
<accession>A0A5J9TUY6</accession>